<dbReference type="InterPro" id="IPR001054">
    <property type="entry name" value="A/G_cyclase"/>
</dbReference>
<evidence type="ECO:0000259" key="2">
    <source>
        <dbReference type="PROSITE" id="PS50125"/>
    </source>
</evidence>
<dbReference type="PROSITE" id="PS50125">
    <property type="entry name" value="GUANYLATE_CYCLASE_2"/>
    <property type="match status" value="1"/>
</dbReference>
<dbReference type="EMBL" id="UOFG01000138">
    <property type="protein sequence ID" value="VAW61092.1"/>
    <property type="molecule type" value="Genomic_DNA"/>
</dbReference>
<feature type="transmembrane region" description="Helical" evidence="1">
    <location>
        <begin position="206"/>
        <end position="229"/>
    </location>
</feature>
<sequence>MLTDKSTIEVIKKSRKLVTILFSDIEHSTRHWERRGDVDARMLLDRHNRLLFPVIRKFRGKIIKTLGDAIMASFTDPHMALRAGIAIQQRLAEERKKDPYFSLRTRIGIHTGTGIVEYDDIFGDVVNVAAKVESSAEANQILLTRATAARIKQNQFTLSPAGDLKLIGKRKHISLSSCEWEQHESLILNIRPDSILPLLKRQKFELISYVCMTLFALFFTYQYYLRFILADAGLSLNGFKYTVHIPSDYPLVLVLQALTLMAFTYYLLRIDFISRAMLRLLSGFFGAGLALLLFASFNHYLDLPFKKRWHEPLYESKHTFVEILKDKTPLKEKPNSQSVLISILPKNEFFIYKSSKTKNGLRWDQVKLSQNKTGWIPNKILPAYGVAEEALSKTEKFSFKYYDLYGLITGILAFIWGYMSFRIRPG</sequence>
<dbReference type="GO" id="GO:0035556">
    <property type="term" value="P:intracellular signal transduction"/>
    <property type="evidence" value="ECO:0007669"/>
    <property type="project" value="InterPro"/>
</dbReference>
<dbReference type="EC" id="4.6.1.1" evidence="3"/>
<dbReference type="PANTHER" id="PTHR43081">
    <property type="entry name" value="ADENYLATE CYCLASE, TERMINAL-DIFFERENTIATION SPECIFIC-RELATED"/>
    <property type="match status" value="1"/>
</dbReference>
<dbReference type="AlphaFoldDB" id="A0A3B0XCD9"/>
<gene>
    <name evidence="3" type="ORF">MNBD_GAMMA11-3284</name>
</gene>
<reference evidence="3" key="1">
    <citation type="submission" date="2018-06" db="EMBL/GenBank/DDBJ databases">
        <authorList>
            <person name="Zhirakovskaya E."/>
        </authorList>
    </citation>
    <scope>NUCLEOTIDE SEQUENCE</scope>
</reference>
<dbReference type="InterPro" id="IPR050697">
    <property type="entry name" value="Adenylyl/Guanylyl_Cyclase_3/4"/>
</dbReference>
<dbReference type="Pfam" id="PF00211">
    <property type="entry name" value="Guanylate_cyc"/>
    <property type="match status" value="1"/>
</dbReference>
<evidence type="ECO:0000313" key="3">
    <source>
        <dbReference type="EMBL" id="VAW61092.1"/>
    </source>
</evidence>
<feature type="transmembrane region" description="Helical" evidence="1">
    <location>
        <begin position="404"/>
        <end position="421"/>
    </location>
</feature>
<feature type="transmembrane region" description="Helical" evidence="1">
    <location>
        <begin position="280"/>
        <end position="301"/>
    </location>
</feature>
<evidence type="ECO:0000256" key="1">
    <source>
        <dbReference type="SAM" id="Phobius"/>
    </source>
</evidence>
<organism evidence="3">
    <name type="scientific">hydrothermal vent metagenome</name>
    <dbReference type="NCBI Taxonomy" id="652676"/>
    <lineage>
        <taxon>unclassified sequences</taxon>
        <taxon>metagenomes</taxon>
        <taxon>ecological metagenomes</taxon>
    </lineage>
</organism>
<dbReference type="CDD" id="cd07302">
    <property type="entry name" value="CHD"/>
    <property type="match status" value="1"/>
</dbReference>
<dbReference type="SMART" id="SM00044">
    <property type="entry name" value="CYCc"/>
    <property type="match status" value="1"/>
</dbReference>
<keyword evidence="1" id="KW-0472">Membrane</keyword>
<feature type="domain" description="Guanylate cyclase" evidence="2">
    <location>
        <begin position="19"/>
        <end position="133"/>
    </location>
</feature>
<dbReference type="GO" id="GO:0009190">
    <property type="term" value="P:cyclic nucleotide biosynthetic process"/>
    <property type="evidence" value="ECO:0007669"/>
    <property type="project" value="InterPro"/>
</dbReference>
<name>A0A3B0XCD9_9ZZZZ</name>
<dbReference type="Gene3D" id="3.30.70.1230">
    <property type="entry name" value="Nucleotide cyclase"/>
    <property type="match status" value="1"/>
</dbReference>
<dbReference type="SUPFAM" id="SSF55073">
    <property type="entry name" value="Nucleotide cyclase"/>
    <property type="match status" value="1"/>
</dbReference>
<dbReference type="InterPro" id="IPR029787">
    <property type="entry name" value="Nucleotide_cyclase"/>
</dbReference>
<keyword evidence="1" id="KW-0812">Transmembrane</keyword>
<dbReference type="GO" id="GO:0004016">
    <property type="term" value="F:adenylate cyclase activity"/>
    <property type="evidence" value="ECO:0007669"/>
    <property type="project" value="UniProtKB-EC"/>
</dbReference>
<keyword evidence="3" id="KW-0456">Lyase</keyword>
<accession>A0A3B0XCD9</accession>
<dbReference type="PANTHER" id="PTHR43081:SF1">
    <property type="entry name" value="ADENYLATE CYCLASE, TERMINAL-DIFFERENTIATION SPECIFIC"/>
    <property type="match status" value="1"/>
</dbReference>
<protein>
    <submittedName>
        <fullName evidence="3">Adenylate cyclase</fullName>
        <ecNumber evidence="3">4.6.1.1</ecNumber>
    </submittedName>
</protein>
<proteinExistence type="predicted"/>
<feature type="transmembrane region" description="Helical" evidence="1">
    <location>
        <begin position="249"/>
        <end position="268"/>
    </location>
</feature>
<keyword evidence="1" id="KW-1133">Transmembrane helix</keyword>